<dbReference type="AlphaFoldDB" id="A0AAF0ZUP1"/>
<accession>A0AAF0ZUP1</accession>
<dbReference type="EMBL" id="CP133621">
    <property type="protein sequence ID" value="WMV50030.1"/>
    <property type="molecule type" value="Genomic_DNA"/>
</dbReference>
<keyword evidence="2" id="KW-1185">Reference proteome</keyword>
<reference evidence="1" key="1">
    <citation type="submission" date="2023-08" db="EMBL/GenBank/DDBJ databases">
        <title>A de novo genome assembly of Solanum verrucosum Schlechtendal, a Mexican diploid species geographically isolated from the other diploid A-genome species in potato relatives.</title>
        <authorList>
            <person name="Hosaka K."/>
        </authorList>
    </citation>
    <scope>NUCLEOTIDE SEQUENCE</scope>
    <source>
        <tissue evidence="1">Young leaves</tissue>
    </source>
</reference>
<name>A0AAF0ZUP1_SOLVR</name>
<proteinExistence type="predicted"/>
<gene>
    <name evidence="1" type="ORF">MTR67_043415</name>
</gene>
<sequence>MEKDHKRDENLVKLVTQLDLLFKLVMGGGLKIVNAVGTSSYPDYPRHGGNKGSIKDRDNDYRDWRYRAGSEGNQTEEILTRIFTKVEGPDKVFKDLKNDFSTMNQTVTSHSLSIKHLETPMHQISLYLNPRQKGTLPRDTIPNHKNDC</sequence>
<dbReference type="Proteomes" id="UP001234989">
    <property type="component" value="Chromosome 10"/>
</dbReference>
<organism evidence="1 2">
    <name type="scientific">Solanum verrucosum</name>
    <dbReference type="NCBI Taxonomy" id="315347"/>
    <lineage>
        <taxon>Eukaryota</taxon>
        <taxon>Viridiplantae</taxon>
        <taxon>Streptophyta</taxon>
        <taxon>Embryophyta</taxon>
        <taxon>Tracheophyta</taxon>
        <taxon>Spermatophyta</taxon>
        <taxon>Magnoliopsida</taxon>
        <taxon>eudicotyledons</taxon>
        <taxon>Gunneridae</taxon>
        <taxon>Pentapetalae</taxon>
        <taxon>asterids</taxon>
        <taxon>lamiids</taxon>
        <taxon>Solanales</taxon>
        <taxon>Solanaceae</taxon>
        <taxon>Solanoideae</taxon>
        <taxon>Solaneae</taxon>
        <taxon>Solanum</taxon>
    </lineage>
</organism>
<evidence type="ECO:0000313" key="2">
    <source>
        <dbReference type="Proteomes" id="UP001234989"/>
    </source>
</evidence>
<evidence type="ECO:0000313" key="1">
    <source>
        <dbReference type="EMBL" id="WMV50030.1"/>
    </source>
</evidence>
<protein>
    <submittedName>
        <fullName evidence="1">Uncharacterized protein</fullName>
    </submittedName>
</protein>